<dbReference type="NCBIfam" id="TIGR00051">
    <property type="entry name" value="YbgC/FadM family acyl-CoA thioesterase"/>
    <property type="match status" value="1"/>
</dbReference>
<evidence type="ECO:0000313" key="3">
    <source>
        <dbReference type="EMBL" id="TQV75103.1"/>
    </source>
</evidence>
<proteinExistence type="inferred from homology"/>
<dbReference type="InterPro" id="IPR050563">
    <property type="entry name" value="4-hydroxybenzoyl-CoA_TE"/>
</dbReference>
<dbReference type="SUPFAM" id="SSF54637">
    <property type="entry name" value="Thioesterase/thiol ester dehydrase-isomerase"/>
    <property type="match status" value="1"/>
</dbReference>
<dbReference type="NCBIfam" id="TIGR02799">
    <property type="entry name" value="thio_ybgC"/>
    <property type="match status" value="1"/>
</dbReference>
<dbReference type="RefSeq" id="WP_142941720.1">
    <property type="nucleotide sequence ID" value="NZ_VIKR01000002.1"/>
</dbReference>
<dbReference type="Pfam" id="PF13279">
    <property type="entry name" value="4HBT_2"/>
    <property type="match status" value="1"/>
</dbReference>
<dbReference type="InterPro" id="IPR006684">
    <property type="entry name" value="YbgC/YbaW"/>
</dbReference>
<dbReference type="OrthoDB" id="9808429at2"/>
<dbReference type="PIRSF" id="PIRSF003230">
    <property type="entry name" value="YbgC"/>
    <property type="match status" value="1"/>
</dbReference>
<reference evidence="3 4" key="1">
    <citation type="submission" date="2019-06" db="EMBL/GenBank/DDBJ databases">
        <title>Draft genome of Aliikangiella marina GYP-15.</title>
        <authorList>
            <person name="Wang G."/>
        </authorList>
    </citation>
    <scope>NUCLEOTIDE SEQUENCE [LARGE SCALE GENOMIC DNA]</scope>
    <source>
        <strain evidence="3 4">GYP-15</strain>
    </source>
</reference>
<sequence>MSSEFIWPIRVYYEDTDAGGVVYYANYLKFFERARSEWLNHLGIDQPKLLAEDIVFVVKNANVDFASPAKLNDELEVVSRITEMRGVSLVFQQQLFRRGDRQKLLCEGIIKVACLQLKTFTPCRIPAVVREEFQRVC</sequence>
<evidence type="ECO:0000313" key="4">
    <source>
        <dbReference type="Proteomes" id="UP000317839"/>
    </source>
</evidence>
<dbReference type="CDD" id="cd00586">
    <property type="entry name" value="4HBT"/>
    <property type="match status" value="1"/>
</dbReference>
<evidence type="ECO:0000256" key="2">
    <source>
        <dbReference type="ARBA" id="ARBA00022801"/>
    </source>
</evidence>
<dbReference type="InterPro" id="IPR014166">
    <property type="entry name" value="Tol-Pal_acyl-CoA_thioesterase"/>
</dbReference>
<accession>A0A545TD05</accession>
<dbReference type="PANTHER" id="PTHR31793">
    <property type="entry name" value="4-HYDROXYBENZOYL-COA THIOESTERASE FAMILY MEMBER"/>
    <property type="match status" value="1"/>
</dbReference>
<name>A0A545TD05_9GAMM</name>
<evidence type="ECO:0000256" key="1">
    <source>
        <dbReference type="ARBA" id="ARBA00005953"/>
    </source>
</evidence>
<comment type="caution">
    <text evidence="3">The sequence shown here is derived from an EMBL/GenBank/DDBJ whole genome shotgun (WGS) entry which is preliminary data.</text>
</comment>
<dbReference type="FunFam" id="3.10.129.10:FF:000004">
    <property type="entry name" value="Tol-pal system-associated acyl-CoA thioesterase"/>
    <property type="match status" value="1"/>
</dbReference>
<dbReference type="InterPro" id="IPR029069">
    <property type="entry name" value="HotDog_dom_sf"/>
</dbReference>
<dbReference type="AlphaFoldDB" id="A0A545TD05"/>
<dbReference type="GO" id="GO:0047617">
    <property type="term" value="F:fatty acyl-CoA hydrolase activity"/>
    <property type="evidence" value="ECO:0007669"/>
    <property type="project" value="TreeGrafter"/>
</dbReference>
<protein>
    <submittedName>
        <fullName evidence="3">Tol-pal system-associated acyl-CoA thioesterase</fullName>
    </submittedName>
</protein>
<dbReference type="PANTHER" id="PTHR31793:SF37">
    <property type="entry name" value="ACYL-COA THIOESTER HYDROLASE YBGC"/>
    <property type="match status" value="1"/>
</dbReference>
<keyword evidence="2" id="KW-0378">Hydrolase</keyword>
<gene>
    <name evidence="3" type="primary">ybgC</name>
    <name evidence="3" type="ORF">FLL45_09190</name>
</gene>
<keyword evidence="4" id="KW-1185">Reference proteome</keyword>
<dbReference type="EMBL" id="VIKR01000002">
    <property type="protein sequence ID" value="TQV75103.1"/>
    <property type="molecule type" value="Genomic_DNA"/>
</dbReference>
<dbReference type="Gene3D" id="3.10.129.10">
    <property type="entry name" value="Hotdog Thioesterase"/>
    <property type="match status" value="1"/>
</dbReference>
<organism evidence="3 4">
    <name type="scientific">Aliikangiella marina</name>
    <dbReference type="NCBI Taxonomy" id="1712262"/>
    <lineage>
        <taxon>Bacteria</taxon>
        <taxon>Pseudomonadati</taxon>
        <taxon>Pseudomonadota</taxon>
        <taxon>Gammaproteobacteria</taxon>
        <taxon>Oceanospirillales</taxon>
        <taxon>Pleioneaceae</taxon>
        <taxon>Aliikangiella</taxon>
    </lineage>
</organism>
<dbReference type="Proteomes" id="UP000317839">
    <property type="component" value="Unassembled WGS sequence"/>
</dbReference>
<comment type="similarity">
    <text evidence="1">Belongs to the 4-hydroxybenzoyl-CoA thioesterase family.</text>
</comment>